<dbReference type="Proteomes" id="UP000276133">
    <property type="component" value="Unassembled WGS sequence"/>
</dbReference>
<reference evidence="1 2" key="1">
    <citation type="journal article" date="2018" name="Sci. Rep.">
        <title>Genomic signatures of local adaptation to the degree of environmental predictability in rotifers.</title>
        <authorList>
            <person name="Franch-Gras L."/>
            <person name="Hahn C."/>
            <person name="Garcia-Roger E.M."/>
            <person name="Carmona M.J."/>
            <person name="Serra M."/>
            <person name="Gomez A."/>
        </authorList>
    </citation>
    <scope>NUCLEOTIDE SEQUENCE [LARGE SCALE GENOMIC DNA]</scope>
    <source>
        <strain evidence="1">HYR1</strain>
    </source>
</reference>
<organism evidence="1 2">
    <name type="scientific">Brachionus plicatilis</name>
    <name type="common">Marine rotifer</name>
    <name type="synonym">Brachionus muelleri</name>
    <dbReference type="NCBI Taxonomy" id="10195"/>
    <lineage>
        <taxon>Eukaryota</taxon>
        <taxon>Metazoa</taxon>
        <taxon>Spiralia</taxon>
        <taxon>Gnathifera</taxon>
        <taxon>Rotifera</taxon>
        <taxon>Eurotatoria</taxon>
        <taxon>Monogononta</taxon>
        <taxon>Pseudotrocha</taxon>
        <taxon>Ploima</taxon>
        <taxon>Brachionidae</taxon>
        <taxon>Brachionus</taxon>
    </lineage>
</organism>
<name>A0A3M7STN3_BRAPC</name>
<evidence type="ECO:0000313" key="1">
    <source>
        <dbReference type="EMBL" id="RNA39211.1"/>
    </source>
</evidence>
<dbReference type="AlphaFoldDB" id="A0A3M7STN3"/>
<evidence type="ECO:0000313" key="2">
    <source>
        <dbReference type="Proteomes" id="UP000276133"/>
    </source>
</evidence>
<dbReference type="EMBL" id="REGN01000774">
    <property type="protein sequence ID" value="RNA39211.1"/>
    <property type="molecule type" value="Genomic_DNA"/>
</dbReference>
<accession>A0A3M7STN3</accession>
<proteinExistence type="predicted"/>
<keyword evidence="2" id="KW-1185">Reference proteome</keyword>
<sequence>MSHLQLLLRKSKTRDNGIEKKIWIIFVDDLKKTLLQSLIKILFKKFLLKLNATDLKSFNLGDLKQKNILATYSTVLSQVYLAQRFYELFKVTYLCIIKFKYSVLPWANFCFEEREREIFRVYYDKLSRFWRKETFV</sequence>
<gene>
    <name evidence="1" type="ORF">BpHYR1_009529</name>
</gene>
<comment type="caution">
    <text evidence="1">The sequence shown here is derived from an EMBL/GenBank/DDBJ whole genome shotgun (WGS) entry which is preliminary data.</text>
</comment>
<protein>
    <submittedName>
        <fullName evidence="1">Uncharacterized protein</fullName>
    </submittedName>
</protein>